<dbReference type="Proteomes" id="UP000009183">
    <property type="component" value="Chromosome 3"/>
</dbReference>
<reference evidence="2" key="1">
    <citation type="journal article" date="2007" name="Nature">
        <title>The grapevine genome sequence suggests ancestral hexaploidization in major angiosperm phyla.</title>
        <authorList>
            <consortium name="The French-Italian Public Consortium for Grapevine Genome Characterization."/>
            <person name="Jaillon O."/>
            <person name="Aury J.-M."/>
            <person name="Noel B."/>
            <person name="Policriti A."/>
            <person name="Clepet C."/>
            <person name="Casagrande A."/>
            <person name="Choisne N."/>
            <person name="Aubourg S."/>
            <person name="Vitulo N."/>
            <person name="Jubin C."/>
            <person name="Vezzi A."/>
            <person name="Legeai F."/>
            <person name="Hugueney P."/>
            <person name="Dasilva C."/>
            <person name="Horner D."/>
            <person name="Mica E."/>
            <person name="Jublot D."/>
            <person name="Poulain J."/>
            <person name="Bruyere C."/>
            <person name="Billault A."/>
            <person name="Segurens B."/>
            <person name="Gouyvenoux M."/>
            <person name="Ugarte E."/>
            <person name="Cattonaro F."/>
            <person name="Anthouard V."/>
            <person name="Vico V."/>
            <person name="Del Fabbro C."/>
            <person name="Alaux M."/>
            <person name="Di Gaspero G."/>
            <person name="Dumas V."/>
            <person name="Felice N."/>
            <person name="Paillard S."/>
            <person name="Juman I."/>
            <person name="Moroldo M."/>
            <person name="Scalabrin S."/>
            <person name="Canaguier A."/>
            <person name="Le Clainche I."/>
            <person name="Malacrida G."/>
            <person name="Durand E."/>
            <person name="Pesole G."/>
            <person name="Laucou V."/>
            <person name="Chatelet P."/>
            <person name="Merdinoglu D."/>
            <person name="Delledonne M."/>
            <person name="Pezzotti M."/>
            <person name="Lecharny A."/>
            <person name="Scarpelli C."/>
            <person name="Artiguenave F."/>
            <person name="Pe M.E."/>
            <person name="Valle G."/>
            <person name="Morgante M."/>
            <person name="Caboche M."/>
            <person name="Adam-Blondon A.-F."/>
            <person name="Weissenbach J."/>
            <person name="Quetier F."/>
            <person name="Wincker P."/>
        </authorList>
    </citation>
    <scope>NUCLEOTIDE SEQUENCE [LARGE SCALE GENOMIC DNA]</scope>
    <source>
        <strain evidence="2">cv. Pinot noir / PN40024</strain>
    </source>
</reference>
<protein>
    <submittedName>
        <fullName evidence="1">Uncharacterized protein</fullName>
    </submittedName>
</protein>
<sequence>MGKTTLHTMTDIDLSIYACYHCFYSNAVNIIRNLKSYRSVLICILSMESYLCCYHSSGFSI</sequence>
<dbReference type="InParanoid" id="D7U517"/>
<dbReference type="HOGENOM" id="CLU_2927318_0_0_1"/>
<evidence type="ECO:0000313" key="2">
    <source>
        <dbReference type="Proteomes" id="UP000009183"/>
    </source>
</evidence>
<gene>
    <name evidence="1" type="ordered locus">VIT_03s0038g02750</name>
</gene>
<dbReference type="AlphaFoldDB" id="D7U517"/>
<dbReference type="EMBL" id="FN596508">
    <property type="protein sequence ID" value="CBI37836.3"/>
    <property type="molecule type" value="Genomic_DNA"/>
</dbReference>
<accession>D7U517</accession>
<organism evidence="1 2">
    <name type="scientific">Vitis vinifera</name>
    <name type="common">Grape</name>
    <dbReference type="NCBI Taxonomy" id="29760"/>
    <lineage>
        <taxon>Eukaryota</taxon>
        <taxon>Viridiplantae</taxon>
        <taxon>Streptophyta</taxon>
        <taxon>Embryophyta</taxon>
        <taxon>Tracheophyta</taxon>
        <taxon>Spermatophyta</taxon>
        <taxon>Magnoliopsida</taxon>
        <taxon>eudicotyledons</taxon>
        <taxon>Gunneridae</taxon>
        <taxon>Pentapetalae</taxon>
        <taxon>rosids</taxon>
        <taxon>Vitales</taxon>
        <taxon>Vitaceae</taxon>
        <taxon>Viteae</taxon>
        <taxon>Vitis</taxon>
    </lineage>
</organism>
<evidence type="ECO:0000313" key="1">
    <source>
        <dbReference type="EMBL" id="CBI37836.3"/>
    </source>
</evidence>
<dbReference type="PaxDb" id="29760-VIT_03s0038g02750.t01"/>
<name>D7U517_VITVI</name>
<proteinExistence type="predicted"/>
<keyword evidence="2" id="KW-1185">Reference proteome</keyword>